<dbReference type="Pfam" id="PF00037">
    <property type="entry name" value="Fer4"/>
    <property type="match status" value="1"/>
</dbReference>
<evidence type="ECO:0000259" key="4">
    <source>
        <dbReference type="PROSITE" id="PS51379"/>
    </source>
</evidence>
<dbReference type="InterPro" id="IPR017900">
    <property type="entry name" value="4Fe4S_Fe_S_CS"/>
</dbReference>
<evidence type="ECO:0000313" key="5">
    <source>
        <dbReference type="EMBL" id="EEC58140.1"/>
    </source>
</evidence>
<organism evidence="5 6">
    <name type="scientific">[Bacteroides] pectinophilus ATCC 43243</name>
    <dbReference type="NCBI Taxonomy" id="483218"/>
    <lineage>
        <taxon>Bacteria</taxon>
        <taxon>Bacillati</taxon>
        <taxon>Bacillota</taxon>
        <taxon>Clostridia</taxon>
        <taxon>Eubacteriales</taxon>
    </lineage>
</organism>
<dbReference type="STRING" id="483218.BACPEC_01128"/>
<feature type="domain" description="4Fe-4S ferredoxin-type" evidence="4">
    <location>
        <begin position="169"/>
        <end position="198"/>
    </location>
</feature>
<dbReference type="Proteomes" id="UP000003136">
    <property type="component" value="Unassembled WGS sequence"/>
</dbReference>
<dbReference type="InterPro" id="IPR004108">
    <property type="entry name" value="Fe_hydrogenase_lsu_C"/>
</dbReference>
<dbReference type="Pfam" id="PF02906">
    <property type="entry name" value="Fe_hyd_lg_C"/>
    <property type="match status" value="1"/>
</dbReference>
<protein>
    <recommendedName>
        <fullName evidence="4">4Fe-4S ferredoxin-type domain-containing protein</fullName>
    </recommendedName>
</protein>
<dbReference type="NCBIfam" id="TIGR04105">
    <property type="entry name" value="FeFe_hydrog_B1"/>
    <property type="match status" value="1"/>
</dbReference>
<dbReference type="SUPFAM" id="SSF54862">
    <property type="entry name" value="4Fe-4S ferredoxins"/>
    <property type="match status" value="1"/>
</dbReference>
<dbReference type="GO" id="GO:0051536">
    <property type="term" value="F:iron-sulfur cluster binding"/>
    <property type="evidence" value="ECO:0007669"/>
    <property type="project" value="UniProtKB-KW"/>
</dbReference>
<dbReference type="InterPro" id="IPR017896">
    <property type="entry name" value="4Fe4S_Fe-S-bd"/>
</dbReference>
<reference evidence="5 6" key="2">
    <citation type="submission" date="2008-11" db="EMBL/GenBank/DDBJ databases">
        <authorList>
            <person name="Fulton L."/>
            <person name="Clifton S."/>
            <person name="Fulton B."/>
            <person name="Xu J."/>
            <person name="Minx P."/>
            <person name="Pepin K.H."/>
            <person name="Johnson M."/>
            <person name="Bhonagiri V."/>
            <person name="Nash W.E."/>
            <person name="Mardis E.R."/>
            <person name="Wilson R.K."/>
        </authorList>
    </citation>
    <scope>NUCLEOTIDE SEQUENCE [LARGE SCALE GENOMIC DNA]</scope>
    <source>
        <strain evidence="5 6">ATCC 43243</strain>
    </source>
</reference>
<comment type="caution">
    <text evidence="5">The sequence shown here is derived from an EMBL/GenBank/DDBJ whole genome shotgun (WGS) entry which is preliminary data.</text>
</comment>
<dbReference type="InterPro" id="IPR027631">
    <property type="entry name" value="Mono_FeFe_hydrog"/>
</dbReference>
<dbReference type="PANTHER" id="PTHR11615">
    <property type="entry name" value="NITRATE, FORMATE, IRON DEHYDROGENASE"/>
    <property type="match status" value="1"/>
</dbReference>
<dbReference type="HOGENOM" id="CLU_039046_0_1_9"/>
<dbReference type="eggNOG" id="COG1143">
    <property type="taxonomic scope" value="Bacteria"/>
</dbReference>
<sequence>MMLSNDATIIKIKHEVYYQVAKLAFEGTFDEKKDDIPYNMIPGPKAQFRCCIYKEREIIRQRIRLAEGLNPTDSDSDNIIQVINSACEECPIARYTVTDNCRLCMMKACKQACKFGAVSMGRDRAYIDPQKCRECGQCAKACPYNAIADLIRPCMKTCPVGAIEMDEYGVSKIDESKCIECGKCIHSCPFGAIGSKAYIVDVINAIRAGKHVYAMIAPASEGQFGADITMASWRTALKKVGFSDLYEVGLGGDMTAYSEAKEWLEAYRDGKKMTTSCCPAFVNMVKKHFPELMENVSTTVSPMCAVSRMIKAKDEGAITVFIGPCVAKKSESKDKSIKGNADYVLTFGEIRAILRAKDVVLEPEEDDRQEASVFGKRFGNGGGVTAAVLESMKEMGQETDVKVAKCSGAAECKKILTLFKFGKLPEDFIEGMACEGGCVGGPSAHRAELPSRKDRDTLIAQADSRNIEQNLAGYDMDSFSMHR</sequence>
<keyword evidence="3" id="KW-0411">Iron-sulfur</keyword>
<dbReference type="InterPro" id="IPR009016">
    <property type="entry name" value="Fe_hydrogenase"/>
</dbReference>
<feature type="domain" description="4Fe-4S ferredoxin-type" evidence="4">
    <location>
        <begin position="123"/>
        <end position="153"/>
    </location>
</feature>
<accession>B7AR18</accession>
<dbReference type="PROSITE" id="PS00198">
    <property type="entry name" value="4FE4S_FER_1"/>
    <property type="match status" value="1"/>
</dbReference>
<reference evidence="5 6" key="1">
    <citation type="submission" date="2008-11" db="EMBL/GenBank/DDBJ databases">
        <title>Draft genome sequence of Bacteroides pectinophilus (ATCC 43243).</title>
        <authorList>
            <person name="Sudarsanam P."/>
            <person name="Ley R."/>
            <person name="Guruge J."/>
            <person name="Turnbaugh P.J."/>
            <person name="Mahowald M."/>
            <person name="Liep D."/>
            <person name="Gordon J."/>
        </authorList>
    </citation>
    <scope>NUCLEOTIDE SEQUENCE [LARGE SCALE GENOMIC DNA]</scope>
    <source>
        <strain evidence="5 6">ATCC 43243</strain>
    </source>
</reference>
<evidence type="ECO:0000256" key="2">
    <source>
        <dbReference type="ARBA" id="ARBA00023004"/>
    </source>
</evidence>
<dbReference type="Pfam" id="PF25160">
    <property type="entry name" value="LdpA_Fe-S-bd"/>
    <property type="match status" value="1"/>
</dbReference>
<dbReference type="Gene3D" id="3.40.950.10">
    <property type="entry name" value="Fe-only Hydrogenase (Larger Subunit), Chain L, domain 3"/>
    <property type="match status" value="1"/>
</dbReference>
<dbReference type="SUPFAM" id="SSF53920">
    <property type="entry name" value="Fe-only hydrogenase"/>
    <property type="match status" value="1"/>
</dbReference>
<evidence type="ECO:0000256" key="1">
    <source>
        <dbReference type="ARBA" id="ARBA00022723"/>
    </source>
</evidence>
<dbReference type="AlphaFoldDB" id="B7AR18"/>
<dbReference type="eggNOG" id="COG4624">
    <property type="taxonomic scope" value="Bacteria"/>
</dbReference>
<dbReference type="CDD" id="cd10549">
    <property type="entry name" value="MtMvhB_like"/>
    <property type="match status" value="1"/>
</dbReference>
<name>B7AR18_9FIRM</name>
<keyword evidence="6" id="KW-1185">Reference proteome</keyword>
<dbReference type="EMBL" id="ABVQ01000035">
    <property type="protein sequence ID" value="EEC58140.1"/>
    <property type="molecule type" value="Genomic_DNA"/>
</dbReference>
<gene>
    <name evidence="5" type="ORF">BACPEC_01128</name>
</gene>
<dbReference type="InterPro" id="IPR050340">
    <property type="entry name" value="Cytosolic_Fe-S_CAF"/>
</dbReference>
<keyword evidence="1" id="KW-0479">Metal-binding</keyword>
<evidence type="ECO:0000256" key="3">
    <source>
        <dbReference type="ARBA" id="ARBA00023014"/>
    </source>
</evidence>
<dbReference type="InterPro" id="IPR057431">
    <property type="entry name" value="LdpA_Fe-S-bd"/>
</dbReference>
<evidence type="ECO:0000313" key="6">
    <source>
        <dbReference type="Proteomes" id="UP000003136"/>
    </source>
</evidence>
<dbReference type="PROSITE" id="PS51379">
    <property type="entry name" value="4FE4S_FER_2"/>
    <property type="match status" value="2"/>
</dbReference>
<keyword evidence="2" id="KW-0408">Iron</keyword>
<dbReference type="GO" id="GO:0046872">
    <property type="term" value="F:metal ion binding"/>
    <property type="evidence" value="ECO:0007669"/>
    <property type="project" value="UniProtKB-KW"/>
</dbReference>
<dbReference type="Gene3D" id="3.30.70.20">
    <property type="match status" value="2"/>
</dbReference>
<proteinExistence type="predicted"/>